<evidence type="ECO:0000313" key="2">
    <source>
        <dbReference type="EMBL" id="UUX49444.1"/>
    </source>
</evidence>
<feature type="compositionally biased region" description="Low complexity" evidence="1">
    <location>
        <begin position="41"/>
        <end position="92"/>
    </location>
</feature>
<accession>A0A9J7ASY5</accession>
<dbReference type="AlphaFoldDB" id="A0A9J7ASY5"/>
<evidence type="ECO:0000313" key="3">
    <source>
        <dbReference type="Proteomes" id="UP001060336"/>
    </source>
</evidence>
<dbReference type="EMBL" id="CP102480">
    <property type="protein sequence ID" value="UUX49444.1"/>
    <property type="molecule type" value="Genomic_DNA"/>
</dbReference>
<feature type="region of interest" description="Disordered" evidence="1">
    <location>
        <begin position="15"/>
        <end position="100"/>
    </location>
</feature>
<name>A0A9J7ASY5_9PROT</name>
<dbReference type="Proteomes" id="UP001060336">
    <property type="component" value="Chromosome"/>
</dbReference>
<dbReference type="KEGG" id="naci:NUH88_18835"/>
<evidence type="ECO:0000256" key="1">
    <source>
        <dbReference type="SAM" id="MobiDB-lite"/>
    </source>
</evidence>
<proteinExistence type="predicted"/>
<keyword evidence="3" id="KW-1185">Reference proteome</keyword>
<organism evidence="2 3">
    <name type="scientific">Nisaea acidiphila</name>
    <dbReference type="NCBI Taxonomy" id="1862145"/>
    <lineage>
        <taxon>Bacteria</taxon>
        <taxon>Pseudomonadati</taxon>
        <taxon>Pseudomonadota</taxon>
        <taxon>Alphaproteobacteria</taxon>
        <taxon>Rhodospirillales</taxon>
        <taxon>Thalassobaculaceae</taxon>
        <taxon>Nisaea</taxon>
    </lineage>
</organism>
<protein>
    <submittedName>
        <fullName evidence="2">Uncharacterized protein</fullName>
    </submittedName>
</protein>
<dbReference type="RefSeq" id="WP_257768101.1">
    <property type="nucleotide sequence ID" value="NZ_CP102480.1"/>
</dbReference>
<sequence length="215" mass="23163">MSLSSALKAGLGARLKDLSGTGAGADWDPYPEDGGEKASAKAKLPAKAAPKQAAPQSAKQPLRTDRAAAVAPVARAPRPANANSAVEAPAAPKTKSSRAKWLQEKGAAIRVNPQQYARELDRYMNEQNRHLTQETVMEVAAGELEGVAQMAAKARGRYFAKLLDSGAPRHGFLQEAEVAELRFYREMYEEMTRGFEAMRDAIEAGDISVLGMKRP</sequence>
<gene>
    <name evidence="2" type="ORF">NUH88_18835</name>
</gene>
<reference evidence="2" key="1">
    <citation type="submission" date="2022-08" db="EMBL/GenBank/DDBJ databases">
        <title>Nisaea acidiphila sp. nov., isolated from a marine algal debris and emended description of the genus Nisaea Urios et al. 2008.</title>
        <authorList>
            <person name="Kwon K."/>
        </authorList>
    </citation>
    <scope>NUCLEOTIDE SEQUENCE</scope>
    <source>
        <strain evidence="2">MEBiC11861</strain>
    </source>
</reference>